<dbReference type="PANTHER" id="PTHR48159:SF1">
    <property type="entry name" value="MEMBRANE-ASSOCIATED GIANT PROTEIN ANTIGEN, PUTATIVE-RELATED"/>
    <property type="match status" value="1"/>
</dbReference>
<accession>A0A5B0QJB8</accession>
<dbReference type="AlphaFoldDB" id="A0A5B0QJB8"/>
<keyword evidence="3" id="KW-1185">Reference proteome</keyword>
<proteinExistence type="predicted"/>
<dbReference type="EMBL" id="VSWC01000015">
    <property type="protein sequence ID" value="KAA1113246.1"/>
    <property type="molecule type" value="Genomic_DNA"/>
</dbReference>
<gene>
    <name evidence="2" type="ORF">PGT21_026233</name>
</gene>
<name>A0A5B0QJB8_PUCGR</name>
<dbReference type="Proteomes" id="UP000324748">
    <property type="component" value="Unassembled WGS sequence"/>
</dbReference>
<comment type="caution">
    <text evidence="2">The sequence shown here is derived from an EMBL/GenBank/DDBJ whole genome shotgun (WGS) entry which is preliminary data.</text>
</comment>
<sequence length="472" mass="53017">MSFVQTIILPTSNAPANMYPLVPNIEDIVPEPFTQEVPLPHGIKAPPSAMRMVRWLGGAAPSFDNNPHCFSIPGKSLGDAQAFVESMQATFRWSLQNFFDNIPTSPPVKKLGRPPEYHFKLYYTCPRRGHHLPRINSRKEESGRKCGCEAKFNIFHHIATDSLRVEWHWQHSHDLNTHEDMKHTRIPKAVHDWIVDRVDSGIGWKGIQNLLSSPDLEAARRDPDVFVSLSLWQAHLNHNGLHTFAPVLSDSDTFLFAIQSPWHWQRCNRSDPRIGIYRGSDRNVPQYRVSGSDRFSDPIPIYQMIGISWGDPIRAAWELGIGIAQADPRIPRSCIVARPHYLGPEIARPPPLASGRTRNRSDTARPPPLVVPGRCPPLRRWVLNLATPHPRRFTLQTSGRTRTRTDVLGLERTPPGLHHSSFPGCPPICRCFAGRAAAAAAVVALGVVGSTWYPPPTTFICFSRCARQLVRA</sequence>
<feature type="region of interest" description="Disordered" evidence="1">
    <location>
        <begin position="347"/>
        <end position="369"/>
    </location>
</feature>
<reference evidence="2 3" key="1">
    <citation type="submission" date="2019-05" db="EMBL/GenBank/DDBJ databases">
        <title>Emergence of the Ug99 lineage of the wheat stem rust pathogen through somatic hybridization.</title>
        <authorList>
            <person name="Li F."/>
            <person name="Upadhyaya N.M."/>
            <person name="Sperschneider J."/>
            <person name="Matny O."/>
            <person name="Nguyen-Phuc H."/>
            <person name="Mago R."/>
            <person name="Raley C."/>
            <person name="Miller M.E."/>
            <person name="Silverstein K.A.T."/>
            <person name="Henningsen E."/>
            <person name="Hirsch C.D."/>
            <person name="Visser B."/>
            <person name="Pretorius Z.A."/>
            <person name="Steffenson B.J."/>
            <person name="Schwessinger B."/>
            <person name="Dodds P.N."/>
            <person name="Figueroa M."/>
        </authorList>
    </citation>
    <scope>NUCLEOTIDE SEQUENCE [LARGE SCALE GENOMIC DNA]</scope>
    <source>
        <strain evidence="2">21-0</strain>
    </source>
</reference>
<dbReference type="PANTHER" id="PTHR48159">
    <property type="entry name" value="MULE DOMAIN-CONTAINING PROTEIN"/>
    <property type="match status" value="1"/>
</dbReference>
<organism evidence="2 3">
    <name type="scientific">Puccinia graminis f. sp. tritici</name>
    <dbReference type="NCBI Taxonomy" id="56615"/>
    <lineage>
        <taxon>Eukaryota</taxon>
        <taxon>Fungi</taxon>
        <taxon>Dikarya</taxon>
        <taxon>Basidiomycota</taxon>
        <taxon>Pucciniomycotina</taxon>
        <taxon>Pucciniomycetes</taxon>
        <taxon>Pucciniales</taxon>
        <taxon>Pucciniaceae</taxon>
        <taxon>Puccinia</taxon>
    </lineage>
</organism>
<evidence type="ECO:0000313" key="3">
    <source>
        <dbReference type="Proteomes" id="UP000324748"/>
    </source>
</evidence>
<evidence type="ECO:0000313" key="2">
    <source>
        <dbReference type="EMBL" id="KAA1113246.1"/>
    </source>
</evidence>
<protein>
    <submittedName>
        <fullName evidence="2">Uncharacterized protein</fullName>
    </submittedName>
</protein>
<evidence type="ECO:0000256" key="1">
    <source>
        <dbReference type="SAM" id="MobiDB-lite"/>
    </source>
</evidence>
<dbReference type="OrthoDB" id="2496748at2759"/>